<accession>A0A8J6PSL4</accession>
<gene>
    <name evidence="3" type="ORF">ICI42_01245</name>
</gene>
<dbReference type="EMBL" id="JACVVX010000001">
    <property type="protein sequence ID" value="MBD0413281.1"/>
    <property type="molecule type" value="Genomic_DNA"/>
</dbReference>
<comment type="caution">
    <text evidence="3">The sequence shown here is derived from an EMBL/GenBank/DDBJ whole genome shotgun (WGS) entry which is preliminary data.</text>
</comment>
<evidence type="ECO:0000313" key="3">
    <source>
        <dbReference type="EMBL" id="MBD0413281.1"/>
    </source>
</evidence>
<feature type="region of interest" description="Disordered" evidence="1">
    <location>
        <begin position="168"/>
        <end position="252"/>
    </location>
</feature>
<protein>
    <submittedName>
        <fullName evidence="3">DUF2778 domain-containing protein</fullName>
    </submittedName>
</protein>
<evidence type="ECO:0000259" key="2">
    <source>
        <dbReference type="Pfam" id="PF10908"/>
    </source>
</evidence>
<evidence type="ECO:0000256" key="1">
    <source>
        <dbReference type="SAM" id="MobiDB-lite"/>
    </source>
</evidence>
<dbReference type="Pfam" id="PF10908">
    <property type="entry name" value="Tlde1_dom"/>
    <property type="match status" value="1"/>
</dbReference>
<feature type="compositionally biased region" description="Low complexity" evidence="1">
    <location>
        <begin position="195"/>
        <end position="214"/>
    </location>
</feature>
<evidence type="ECO:0000313" key="4">
    <source>
        <dbReference type="Proteomes" id="UP000643405"/>
    </source>
</evidence>
<proteinExistence type="predicted"/>
<dbReference type="InterPro" id="IPR021225">
    <property type="entry name" value="Tlde1_dom"/>
</dbReference>
<dbReference type="AlphaFoldDB" id="A0A8J6PSL4"/>
<sequence length="405" mass="42272">MAGMVATNSSVVSGSSHFLPQPNLYPAKVAQIRPTGARATAGKAERLAAPVAKPVLAARTETPAQKSDRHLPLKTASAVGVTRFDTVAKQAGLTPKKLAGLFTRPDSAKPQQLAAAAVAPIPNRFAGQPVPSTEQAPTVLAYASAAPGGPAGAALSTLLAPSEDDLVASQEPDIGPDESSASLPVYEDTPPAGPLPALRPRAEPASPAAAPKAEIGQPEQTEQPKAVERQPVKPKVLTYAKPSDPTEKKAGGGFGRALQNLFGGGARAGNGVAVYDISAAKVYMPDGSVLEAHSGIGHMADNPKYAHVKMNGPTPPHTYNLRMRESRFHGVEAIRMLPVDGKNKFGRDGFLTHSYLLRGGRAESHGCVAFKDYKRFLTAFKQGKVKQIIVVPSGGRESFRVASNG</sequence>
<dbReference type="Proteomes" id="UP000643405">
    <property type="component" value="Unassembled WGS sequence"/>
</dbReference>
<feature type="domain" description="Tlde1" evidence="2">
    <location>
        <begin position="290"/>
        <end position="392"/>
    </location>
</feature>
<reference evidence="3" key="1">
    <citation type="submission" date="2020-09" db="EMBL/GenBank/DDBJ databases">
        <title>Genome seq and assembly of Tianweitania sp.</title>
        <authorList>
            <person name="Chhetri G."/>
        </authorList>
    </citation>
    <scope>NUCLEOTIDE SEQUENCE</scope>
    <source>
        <strain evidence="3">Rool2</strain>
    </source>
</reference>
<organism evidence="3 4">
    <name type="scientific">Oryzicola mucosus</name>
    <dbReference type="NCBI Taxonomy" id="2767425"/>
    <lineage>
        <taxon>Bacteria</taxon>
        <taxon>Pseudomonadati</taxon>
        <taxon>Pseudomonadota</taxon>
        <taxon>Alphaproteobacteria</taxon>
        <taxon>Hyphomicrobiales</taxon>
        <taxon>Phyllobacteriaceae</taxon>
        <taxon>Oryzicola</taxon>
    </lineage>
</organism>
<name>A0A8J6PSL4_9HYPH</name>
<keyword evidence="4" id="KW-1185">Reference proteome</keyword>